<organism evidence="2">
    <name type="scientific">marine sediment metagenome</name>
    <dbReference type="NCBI Taxonomy" id="412755"/>
    <lineage>
        <taxon>unclassified sequences</taxon>
        <taxon>metagenomes</taxon>
        <taxon>ecological metagenomes</taxon>
    </lineage>
</organism>
<protein>
    <submittedName>
        <fullName evidence="2">Uncharacterized protein</fullName>
    </submittedName>
</protein>
<feature type="region of interest" description="Disordered" evidence="1">
    <location>
        <begin position="1"/>
        <end position="35"/>
    </location>
</feature>
<name>X0XPU0_9ZZZZ</name>
<reference evidence="2" key="1">
    <citation type="journal article" date="2014" name="Front. Microbiol.">
        <title>High frequency of phylogenetically diverse reductive dehalogenase-homologous genes in deep subseafloor sedimentary metagenomes.</title>
        <authorList>
            <person name="Kawai M."/>
            <person name="Futagami T."/>
            <person name="Toyoda A."/>
            <person name="Takaki Y."/>
            <person name="Nishi S."/>
            <person name="Hori S."/>
            <person name="Arai W."/>
            <person name="Tsubouchi T."/>
            <person name="Morono Y."/>
            <person name="Uchiyama I."/>
            <person name="Ito T."/>
            <person name="Fujiyama A."/>
            <person name="Inagaki F."/>
            <person name="Takami H."/>
        </authorList>
    </citation>
    <scope>NUCLEOTIDE SEQUENCE</scope>
    <source>
        <strain evidence="2">Expedition CK06-06</strain>
    </source>
</reference>
<accession>X0XPU0</accession>
<proteinExistence type="predicted"/>
<dbReference type="AlphaFoldDB" id="X0XPU0"/>
<evidence type="ECO:0000256" key="1">
    <source>
        <dbReference type="SAM" id="MobiDB-lite"/>
    </source>
</evidence>
<sequence length="61" mass="6970">NPAGDGTNKARNPHDKPRDPNEKEKPDQGVANDRRFRHKTVDLADSFFAHDLKQGKDYESH</sequence>
<gene>
    <name evidence="2" type="ORF">S01H1_70919</name>
</gene>
<feature type="compositionally biased region" description="Basic and acidic residues" evidence="1">
    <location>
        <begin position="12"/>
        <end position="27"/>
    </location>
</feature>
<dbReference type="EMBL" id="BARS01047190">
    <property type="protein sequence ID" value="GAG37337.1"/>
    <property type="molecule type" value="Genomic_DNA"/>
</dbReference>
<comment type="caution">
    <text evidence="2">The sequence shown here is derived from an EMBL/GenBank/DDBJ whole genome shotgun (WGS) entry which is preliminary data.</text>
</comment>
<feature type="non-terminal residue" evidence="2">
    <location>
        <position position="1"/>
    </location>
</feature>
<evidence type="ECO:0000313" key="2">
    <source>
        <dbReference type="EMBL" id="GAG37337.1"/>
    </source>
</evidence>